<comment type="caution">
    <text evidence="1">The sequence shown here is derived from an EMBL/GenBank/DDBJ whole genome shotgun (WGS) entry which is preliminary data.</text>
</comment>
<protein>
    <submittedName>
        <fullName evidence="1">Uncharacterized protein</fullName>
    </submittedName>
</protein>
<evidence type="ECO:0000313" key="1">
    <source>
        <dbReference type="EMBL" id="RRK09358.1"/>
    </source>
</evidence>
<dbReference type="Proteomes" id="UP000283633">
    <property type="component" value="Unassembled WGS sequence"/>
</dbReference>
<reference evidence="1 2" key="1">
    <citation type="submission" date="2018-08" db="EMBL/GenBank/DDBJ databases">
        <title>Genome Lactobacillus garii FI11369.</title>
        <authorList>
            <person name="Diaz M."/>
            <person name="Narbad A."/>
        </authorList>
    </citation>
    <scope>NUCLEOTIDE SEQUENCE [LARGE SCALE GENOMIC DNA]</scope>
    <source>
        <strain evidence="1 2">FI11369</strain>
    </source>
</reference>
<dbReference type="RefSeq" id="WP_125073317.1">
    <property type="nucleotide sequence ID" value="NZ_QWZQ01000063.1"/>
</dbReference>
<dbReference type="AlphaFoldDB" id="A0A3R8KJK0"/>
<accession>A0A3R8KJK0</accession>
<organism evidence="1 2">
    <name type="scientific">Lactiplantibacillus garii</name>
    <dbReference type="NCBI Taxonomy" id="2306423"/>
    <lineage>
        <taxon>Bacteria</taxon>
        <taxon>Bacillati</taxon>
        <taxon>Bacillota</taxon>
        <taxon>Bacilli</taxon>
        <taxon>Lactobacillales</taxon>
        <taxon>Lactobacillaceae</taxon>
        <taxon>Lactiplantibacillus</taxon>
    </lineage>
</organism>
<proteinExistence type="predicted"/>
<name>A0A3R8KJK0_9LACO</name>
<dbReference type="EMBL" id="QWZQ01000063">
    <property type="protein sequence ID" value="RRK09358.1"/>
    <property type="molecule type" value="Genomic_DNA"/>
</dbReference>
<evidence type="ECO:0000313" key="2">
    <source>
        <dbReference type="Proteomes" id="UP000283633"/>
    </source>
</evidence>
<dbReference type="OrthoDB" id="2313237at2"/>
<sequence>MNNTQIQLNHAKATLQGTLVQLDYLQELVNGTAMNERKWLKISQQIHNIKLNSIGAADELASVQIIPLIGETV</sequence>
<keyword evidence="2" id="KW-1185">Reference proteome</keyword>
<gene>
    <name evidence="1" type="ORF">D1831_13205</name>
</gene>